<dbReference type="STRING" id="468056.SAMN05443549_104129"/>
<feature type="signal peptide" evidence="1">
    <location>
        <begin position="1"/>
        <end position="26"/>
    </location>
</feature>
<proteinExistence type="predicted"/>
<name>A0A1M5K0S4_9FLAO</name>
<evidence type="ECO:0000313" key="2">
    <source>
        <dbReference type="EMBL" id="SHG45903.1"/>
    </source>
</evidence>
<feature type="chain" id="PRO_5012793395" evidence="1">
    <location>
        <begin position="27"/>
        <end position="271"/>
    </location>
</feature>
<dbReference type="RefSeq" id="WP_073370439.1">
    <property type="nucleotide sequence ID" value="NZ_FQWB01000004.1"/>
</dbReference>
<evidence type="ECO:0000313" key="3">
    <source>
        <dbReference type="Proteomes" id="UP000184516"/>
    </source>
</evidence>
<keyword evidence="3" id="KW-1185">Reference proteome</keyword>
<gene>
    <name evidence="2" type="ORF">SAMN05443549_104129</name>
</gene>
<evidence type="ECO:0000256" key="1">
    <source>
        <dbReference type="SAM" id="SignalP"/>
    </source>
</evidence>
<dbReference type="Gene3D" id="2.60.120.200">
    <property type="match status" value="1"/>
</dbReference>
<organism evidence="2 3">
    <name type="scientific">Flavobacterium fluvii</name>
    <dbReference type="NCBI Taxonomy" id="468056"/>
    <lineage>
        <taxon>Bacteria</taxon>
        <taxon>Pseudomonadati</taxon>
        <taxon>Bacteroidota</taxon>
        <taxon>Flavobacteriia</taxon>
        <taxon>Flavobacteriales</taxon>
        <taxon>Flavobacteriaceae</taxon>
        <taxon>Flavobacterium</taxon>
    </lineage>
</organism>
<accession>A0A1M5K0S4</accession>
<sequence length="271" mass="30118">MKIHTNAKGALAILFLTTSFSGSAQAILKADGPGNTYELINGVLAPGSEAVENPECVHADFGRHIAEVWDVDLKENVFEFYSHVTPDNDRCENFDRQRVEIKTYEPSPDNLKGTLGETITYKWKFKLPAGFQPSTNFTHLHQIKAVGGSEGMPIFTLTAKKGKISKMNLVHDNVTVVASANLSEFENVWVEITEVIKVGANGTYSMTIKRINDGTEILSYNSANIMTIRPDNKFIRPKWGIYRSLKKAEDLRDEAVRFADFSITEGVISGK</sequence>
<keyword evidence="1" id="KW-0732">Signal</keyword>
<dbReference type="AlphaFoldDB" id="A0A1M5K0S4"/>
<dbReference type="EMBL" id="FQWB01000004">
    <property type="protein sequence ID" value="SHG45903.1"/>
    <property type="molecule type" value="Genomic_DNA"/>
</dbReference>
<dbReference type="GO" id="GO:0016829">
    <property type="term" value="F:lyase activity"/>
    <property type="evidence" value="ECO:0007669"/>
    <property type="project" value="UniProtKB-KW"/>
</dbReference>
<dbReference type="OrthoDB" id="624837at2"/>
<dbReference type="Proteomes" id="UP000184516">
    <property type="component" value="Unassembled WGS sequence"/>
</dbReference>
<keyword evidence="2" id="KW-0456">Lyase</keyword>
<protein>
    <submittedName>
        <fullName evidence="2">Polysaccharide lyase</fullName>
    </submittedName>
</protein>
<reference evidence="3" key="1">
    <citation type="submission" date="2016-11" db="EMBL/GenBank/DDBJ databases">
        <authorList>
            <person name="Varghese N."/>
            <person name="Submissions S."/>
        </authorList>
    </citation>
    <scope>NUCLEOTIDE SEQUENCE [LARGE SCALE GENOMIC DNA]</scope>
    <source>
        <strain evidence="3">DSM 19978</strain>
    </source>
</reference>